<sequence length="69" mass="8084">MAKFKVLNKFRDIETKKIYEPESVIELTVKRSEEVAQNLDDTYLERVKEDDVKAEKPVAEPDKGEDKEQ</sequence>
<proteinExistence type="predicted"/>
<name>A0ABW4BQN3_9LACO</name>
<reference evidence="3" key="1">
    <citation type="journal article" date="2019" name="Int. J. Syst. Evol. Microbiol.">
        <title>The Global Catalogue of Microorganisms (GCM) 10K type strain sequencing project: providing services to taxonomists for standard genome sequencing and annotation.</title>
        <authorList>
            <consortium name="The Broad Institute Genomics Platform"/>
            <consortium name="The Broad Institute Genome Sequencing Center for Infectious Disease"/>
            <person name="Wu L."/>
            <person name="Ma J."/>
        </authorList>
    </citation>
    <scope>NUCLEOTIDE SEQUENCE [LARGE SCALE GENOMIC DNA]</scope>
    <source>
        <strain evidence="3">CCM 8937</strain>
    </source>
</reference>
<evidence type="ECO:0000256" key="1">
    <source>
        <dbReference type="SAM" id="MobiDB-lite"/>
    </source>
</evidence>
<dbReference type="EMBL" id="JBHTOH010000079">
    <property type="protein sequence ID" value="MFD1411513.1"/>
    <property type="molecule type" value="Genomic_DNA"/>
</dbReference>
<feature type="region of interest" description="Disordered" evidence="1">
    <location>
        <begin position="46"/>
        <end position="69"/>
    </location>
</feature>
<evidence type="ECO:0000313" key="3">
    <source>
        <dbReference type="Proteomes" id="UP001597191"/>
    </source>
</evidence>
<keyword evidence="3" id="KW-1185">Reference proteome</keyword>
<dbReference type="Proteomes" id="UP001597191">
    <property type="component" value="Unassembled WGS sequence"/>
</dbReference>
<gene>
    <name evidence="2" type="ORF">ACFQ4R_07945</name>
</gene>
<evidence type="ECO:0008006" key="4">
    <source>
        <dbReference type="Google" id="ProtNLM"/>
    </source>
</evidence>
<comment type="caution">
    <text evidence="2">The sequence shown here is derived from an EMBL/GenBank/DDBJ whole genome shotgun (WGS) entry which is preliminary data.</text>
</comment>
<dbReference type="RefSeq" id="WP_125650832.1">
    <property type="nucleotide sequence ID" value="NZ_JBHTOH010000079.1"/>
</dbReference>
<organism evidence="2 3">
    <name type="scientific">Lapidilactobacillus gannanensis</name>
    <dbReference type="NCBI Taxonomy" id="2486002"/>
    <lineage>
        <taxon>Bacteria</taxon>
        <taxon>Bacillati</taxon>
        <taxon>Bacillota</taxon>
        <taxon>Bacilli</taxon>
        <taxon>Lactobacillales</taxon>
        <taxon>Lactobacillaceae</taxon>
        <taxon>Lapidilactobacillus</taxon>
    </lineage>
</organism>
<evidence type="ECO:0000313" key="2">
    <source>
        <dbReference type="EMBL" id="MFD1411513.1"/>
    </source>
</evidence>
<accession>A0ABW4BQN3</accession>
<protein>
    <recommendedName>
        <fullName evidence="4">Phage protein</fullName>
    </recommendedName>
</protein>